<evidence type="ECO:0000259" key="3">
    <source>
        <dbReference type="Pfam" id="PF12850"/>
    </source>
</evidence>
<dbReference type="InterPro" id="IPR029052">
    <property type="entry name" value="Metallo-depent_PP-like"/>
</dbReference>
<dbReference type="InterPro" id="IPR000979">
    <property type="entry name" value="Phosphodiesterase_MJ0936/Vps29"/>
</dbReference>
<dbReference type="CDD" id="cd00841">
    <property type="entry name" value="MPP_YfcE"/>
    <property type="match status" value="1"/>
</dbReference>
<name>A0A348AFZ6_9FIRM</name>
<dbReference type="EMBL" id="AP018449">
    <property type="protein sequence ID" value="BBB89994.1"/>
    <property type="molecule type" value="Genomic_DNA"/>
</dbReference>
<keyword evidence="5" id="KW-1185">Reference proteome</keyword>
<dbReference type="OrthoDB" id="9800565at2"/>
<dbReference type="SUPFAM" id="SSF56300">
    <property type="entry name" value="Metallo-dependent phosphatases"/>
    <property type="match status" value="1"/>
</dbReference>
<evidence type="ECO:0000313" key="4">
    <source>
        <dbReference type="EMBL" id="BBB89994.1"/>
    </source>
</evidence>
<keyword evidence="4" id="KW-0378">Hydrolase</keyword>
<dbReference type="PANTHER" id="PTHR11124">
    <property type="entry name" value="VACUOLAR SORTING PROTEIN VPS29"/>
    <property type="match status" value="1"/>
</dbReference>
<comment type="cofactor">
    <cofactor evidence="2">
        <name>a divalent metal cation</name>
        <dbReference type="ChEBI" id="CHEBI:60240"/>
    </cofactor>
</comment>
<accession>A0A348AFZ6</accession>
<evidence type="ECO:0000313" key="5">
    <source>
        <dbReference type="Proteomes" id="UP000276437"/>
    </source>
</evidence>
<feature type="domain" description="Calcineurin-like phosphoesterase" evidence="3">
    <location>
        <begin position="1"/>
        <end position="146"/>
    </location>
</feature>
<dbReference type="EC" id="3.1.4.-" evidence="2"/>
<dbReference type="AlphaFoldDB" id="A0A348AFZ6"/>
<dbReference type="Gene3D" id="3.60.21.10">
    <property type="match status" value="1"/>
</dbReference>
<dbReference type="Pfam" id="PF12850">
    <property type="entry name" value="Metallophos_2"/>
    <property type="match status" value="1"/>
</dbReference>
<protein>
    <recommendedName>
        <fullName evidence="2">Phosphoesterase</fullName>
        <ecNumber evidence="2">3.1.4.-</ecNumber>
    </recommendedName>
</protein>
<dbReference type="InterPro" id="IPR041802">
    <property type="entry name" value="MPP_YfcE"/>
</dbReference>
<dbReference type="RefSeq" id="WP_126306410.1">
    <property type="nucleotide sequence ID" value="NZ_AP018449.1"/>
</dbReference>
<comment type="similarity">
    <text evidence="1 2">Belongs to the metallophosphoesterase superfamily. YfcE family.</text>
</comment>
<dbReference type="KEGG" id="mana:MAMMFC1_00638"/>
<dbReference type="GO" id="GO:0046872">
    <property type="term" value="F:metal ion binding"/>
    <property type="evidence" value="ECO:0007669"/>
    <property type="project" value="UniProtKB-KW"/>
</dbReference>
<dbReference type="Proteomes" id="UP000276437">
    <property type="component" value="Chromosome"/>
</dbReference>
<reference evidence="4 5" key="1">
    <citation type="journal article" date="2018" name="Int. J. Syst. Evol. Microbiol.">
        <title>Methylomusa anaerophila gen. nov., sp. nov., an anaerobic methanol-utilizing bacterium isolated from a microbial fuel cell.</title>
        <authorList>
            <person name="Amano N."/>
            <person name="Yamamuro A."/>
            <person name="Miyahara M."/>
            <person name="Kouzuma A."/>
            <person name="Abe T."/>
            <person name="Watanabe K."/>
        </authorList>
    </citation>
    <scope>NUCLEOTIDE SEQUENCE [LARGE SCALE GENOMIC DNA]</scope>
    <source>
        <strain evidence="4 5">MMFC1</strain>
    </source>
</reference>
<evidence type="ECO:0000256" key="1">
    <source>
        <dbReference type="ARBA" id="ARBA00008950"/>
    </source>
</evidence>
<organism evidence="4 5">
    <name type="scientific">Methylomusa anaerophila</name>
    <dbReference type="NCBI Taxonomy" id="1930071"/>
    <lineage>
        <taxon>Bacteria</taxon>
        <taxon>Bacillati</taxon>
        <taxon>Bacillota</taxon>
        <taxon>Negativicutes</taxon>
        <taxon>Selenomonadales</taxon>
        <taxon>Sporomusaceae</taxon>
        <taxon>Methylomusa</taxon>
    </lineage>
</organism>
<proteinExistence type="inferred from homology"/>
<sequence length="161" mass="17868">MRIGVISDTHGDTSSINRAISVAGDIDHWLHAGDYCQDGYYLAKITGLPVTAVAGNCDRNMTGKVDEFIHVGGVDIWLTHGNRFQVKWDLEELAYWGRQYEAGIVVFGHTHVPYNSRHDGILLFNPGSPSVPRGGYPPSFGIITIHPDKRIEADIISLYLY</sequence>
<dbReference type="NCBIfam" id="TIGR00040">
    <property type="entry name" value="yfcE"/>
    <property type="match status" value="1"/>
</dbReference>
<keyword evidence="2" id="KW-0479">Metal-binding</keyword>
<gene>
    <name evidence="4" type="primary">yfcE_1</name>
    <name evidence="4" type="ORF">MAMMFC1_00638</name>
</gene>
<dbReference type="GO" id="GO:0016787">
    <property type="term" value="F:hydrolase activity"/>
    <property type="evidence" value="ECO:0007669"/>
    <property type="project" value="UniProtKB-UniRule"/>
</dbReference>
<dbReference type="InterPro" id="IPR024654">
    <property type="entry name" value="Calcineurin-like_PHP_lpxH"/>
</dbReference>
<evidence type="ECO:0000256" key="2">
    <source>
        <dbReference type="RuleBase" id="RU362039"/>
    </source>
</evidence>